<evidence type="ECO:0000256" key="4">
    <source>
        <dbReference type="ARBA" id="ARBA00023295"/>
    </source>
</evidence>
<keyword evidence="2" id="KW-0378">Hydrolase</keyword>
<dbReference type="GO" id="GO:0000272">
    <property type="term" value="P:polysaccharide catabolic process"/>
    <property type="evidence" value="ECO:0007669"/>
    <property type="project" value="UniProtKB-KW"/>
</dbReference>
<keyword evidence="3" id="KW-0408">Iron</keyword>
<keyword evidence="5" id="KW-0119">Carbohydrate metabolism</keyword>
<evidence type="ECO:0000256" key="3">
    <source>
        <dbReference type="ARBA" id="ARBA00023004"/>
    </source>
</evidence>
<keyword evidence="5" id="KW-0624">Polysaccharide degradation</keyword>
<keyword evidence="4" id="KW-0326">Glycosidase</keyword>
<feature type="compositionally biased region" description="Basic and acidic residues" evidence="7">
    <location>
        <begin position="386"/>
        <end position="396"/>
    </location>
</feature>
<dbReference type="PANTHER" id="PTHR42988">
    <property type="entry name" value="PHOSPHOHYDROLASE"/>
    <property type="match status" value="1"/>
</dbReference>
<dbReference type="Gene3D" id="3.60.21.10">
    <property type="match status" value="1"/>
</dbReference>
<evidence type="ECO:0000313" key="10">
    <source>
        <dbReference type="EMBL" id="ANI93735.1"/>
    </source>
</evidence>
<sequence length="474" mass="51117">MAASTYSRRSFMTAGTATLAVGAFAAGTGRVAAAQTGSSARDNLAALDLEVMTVTDTSIALSWTTYALSGGPVEADTELLLGPADSRAPLQQVHFDETPVAMHHVIVDGLEPGRAYRFEARSAGVRAIGNHVVTNLPGSPERTGVVRTLVPPPGRKIRTIAVANDIHIGEEKSGLIVGDFPPGASQEPGLPPYADVMLSGMLAELGRAGVTELFCNGDLTAEARPAEVARARELLDGFGEKGRNWWATRGNHDRPHRGAEYSSCAPYGNEHFDCWGQLFTPRQTMWSTDVGGLRVVGLDSTHVDSSGGLIDPAQFDELDRVLAENPDQPTLSLTHHPVTRDAQWSNFTGPPFVLDDADAMRLQGALARTPGSFLHMSGHTHRTRRGPADVRPDDSRAPTEYLEAGVVVSYPGNYTLITLYEGGYMVNLHRVASPLALRWIARSRHTYFGLVPEYLLGTLADRNHVAHRDFSGLR</sequence>
<dbReference type="InterPro" id="IPR050884">
    <property type="entry name" value="CNP_phosphodiesterase-III"/>
</dbReference>
<dbReference type="InterPro" id="IPR036116">
    <property type="entry name" value="FN3_sf"/>
</dbReference>
<evidence type="ECO:0000256" key="2">
    <source>
        <dbReference type="ARBA" id="ARBA00022801"/>
    </source>
</evidence>
<dbReference type="AlphaFoldDB" id="A0A173LN91"/>
<evidence type="ECO:0000256" key="1">
    <source>
        <dbReference type="ARBA" id="ARBA00022723"/>
    </source>
</evidence>
<evidence type="ECO:0000256" key="6">
    <source>
        <dbReference type="ARBA" id="ARBA00025742"/>
    </source>
</evidence>
<dbReference type="CDD" id="cd00063">
    <property type="entry name" value="FN3"/>
    <property type="match status" value="1"/>
</dbReference>
<proteinExistence type="inferred from homology"/>
<dbReference type="InterPro" id="IPR013783">
    <property type="entry name" value="Ig-like_fold"/>
</dbReference>
<feature type="domain" description="Fibronectin type-III" evidence="9">
    <location>
        <begin position="45"/>
        <end position="153"/>
    </location>
</feature>
<feature type="signal peptide" evidence="8">
    <location>
        <begin position="1"/>
        <end position="25"/>
    </location>
</feature>
<dbReference type="Gene3D" id="2.60.40.10">
    <property type="entry name" value="Immunoglobulins"/>
    <property type="match status" value="1"/>
</dbReference>
<dbReference type="RefSeq" id="WP_067477340.1">
    <property type="nucleotide sequence ID" value="NZ_CP015961.1"/>
</dbReference>
<dbReference type="GO" id="GO:0046872">
    <property type="term" value="F:metal ion binding"/>
    <property type="evidence" value="ECO:0007669"/>
    <property type="project" value="UniProtKB-KW"/>
</dbReference>
<dbReference type="GO" id="GO:0016798">
    <property type="term" value="F:hydrolase activity, acting on glycosyl bonds"/>
    <property type="evidence" value="ECO:0007669"/>
    <property type="project" value="UniProtKB-KW"/>
</dbReference>
<organism evidence="10 11">
    <name type="scientific">Dietzia timorensis</name>
    <dbReference type="NCBI Taxonomy" id="499555"/>
    <lineage>
        <taxon>Bacteria</taxon>
        <taxon>Bacillati</taxon>
        <taxon>Actinomycetota</taxon>
        <taxon>Actinomycetes</taxon>
        <taxon>Mycobacteriales</taxon>
        <taxon>Dietziaceae</taxon>
        <taxon>Dietzia</taxon>
    </lineage>
</organism>
<dbReference type="InterPro" id="IPR004843">
    <property type="entry name" value="Calcineurin-like_PHP"/>
</dbReference>
<dbReference type="OrthoDB" id="4507037at2"/>
<dbReference type="SUPFAM" id="SSF49265">
    <property type="entry name" value="Fibronectin type III"/>
    <property type="match status" value="1"/>
</dbReference>
<dbReference type="PROSITE" id="PS50853">
    <property type="entry name" value="FN3"/>
    <property type="match status" value="1"/>
</dbReference>
<name>A0A173LN91_9ACTN</name>
<evidence type="ECO:0000313" key="11">
    <source>
        <dbReference type="Proteomes" id="UP000186104"/>
    </source>
</evidence>
<dbReference type="PANTHER" id="PTHR42988:SF2">
    <property type="entry name" value="CYCLIC NUCLEOTIDE PHOSPHODIESTERASE CBUA0032-RELATED"/>
    <property type="match status" value="1"/>
</dbReference>
<dbReference type="STRING" id="499555.BJL86_2976"/>
<dbReference type="PROSITE" id="PS51318">
    <property type="entry name" value="TAT"/>
    <property type="match status" value="1"/>
</dbReference>
<keyword evidence="1" id="KW-0479">Metal-binding</keyword>
<comment type="similarity">
    <text evidence="6">Belongs to the cyclic nucleotide phosphodiesterase class-III family.</text>
</comment>
<dbReference type="InterPro" id="IPR029052">
    <property type="entry name" value="Metallo-depent_PP-like"/>
</dbReference>
<feature type="region of interest" description="Disordered" evidence="7">
    <location>
        <begin position="373"/>
        <end position="396"/>
    </location>
</feature>
<dbReference type="Pfam" id="PF00149">
    <property type="entry name" value="Metallophos"/>
    <property type="match status" value="1"/>
</dbReference>
<dbReference type="SUPFAM" id="SSF56300">
    <property type="entry name" value="Metallo-dependent phosphatases"/>
    <property type="match status" value="1"/>
</dbReference>
<dbReference type="EMBL" id="CP015961">
    <property type="protein sequence ID" value="ANI93735.1"/>
    <property type="molecule type" value="Genomic_DNA"/>
</dbReference>
<protein>
    <recommendedName>
        <fullName evidence="9">Fibronectin type-III domain-containing protein</fullName>
    </recommendedName>
</protein>
<evidence type="ECO:0000259" key="9">
    <source>
        <dbReference type="PROSITE" id="PS50853"/>
    </source>
</evidence>
<gene>
    <name evidence="10" type="ORF">BJL86_2976</name>
</gene>
<keyword evidence="11" id="KW-1185">Reference proteome</keyword>
<accession>A0A173LN91</accession>
<evidence type="ECO:0000256" key="5">
    <source>
        <dbReference type="ARBA" id="ARBA00023326"/>
    </source>
</evidence>
<dbReference type="Proteomes" id="UP000186104">
    <property type="component" value="Chromosome"/>
</dbReference>
<feature type="chain" id="PRO_5008008777" description="Fibronectin type-III domain-containing protein" evidence="8">
    <location>
        <begin position="26"/>
        <end position="474"/>
    </location>
</feature>
<dbReference type="KEGG" id="dtm:BJL86_2976"/>
<evidence type="ECO:0000256" key="7">
    <source>
        <dbReference type="SAM" id="MobiDB-lite"/>
    </source>
</evidence>
<evidence type="ECO:0000256" key="8">
    <source>
        <dbReference type="SAM" id="SignalP"/>
    </source>
</evidence>
<dbReference type="InterPro" id="IPR003961">
    <property type="entry name" value="FN3_dom"/>
</dbReference>
<dbReference type="InterPro" id="IPR006311">
    <property type="entry name" value="TAT_signal"/>
</dbReference>
<keyword evidence="8" id="KW-0732">Signal</keyword>
<reference evidence="10 11" key="1">
    <citation type="submission" date="2016-06" db="EMBL/GenBank/DDBJ databases">
        <title>Complete genome sequence of a saline-alkali tolerant type strain Dietzia timorensis ID05-A0528T.</title>
        <authorList>
            <person name="Wu X."/>
        </authorList>
    </citation>
    <scope>NUCLEOTIDE SEQUENCE [LARGE SCALE GENOMIC DNA]</scope>
    <source>
        <strain evidence="10 11">ID05-A0528</strain>
    </source>
</reference>